<dbReference type="Proteomes" id="UP000029986">
    <property type="component" value="Chromosome"/>
</dbReference>
<organism evidence="1 2">
    <name type="scientific">Hafnia alvei FB1</name>
    <dbReference type="NCBI Taxonomy" id="1453496"/>
    <lineage>
        <taxon>Bacteria</taxon>
        <taxon>Pseudomonadati</taxon>
        <taxon>Pseudomonadota</taxon>
        <taxon>Gammaproteobacteria</taxon>
        <taxon>Enterobacterales</taxon>
        <taxon>Hafniaceae</taxon>
        <taxon>Hafnia</taxon>
    </lineage>
</organism>
<sequence length="230" mass="24285">MSTLYTINVVNNSLVNQDFFFFQQPAIYTGGSLVYSNSLYHQMLLPSTSSGATLTFQSLQQFYAGAQTQVPQLTVGEASGYTTAIQPIDLTPATASAASPVNNSTLMTVSPALGLSPASPGPASVQKGAFRITTPTFNSLTQQYNAGMAVKNMVTGDIVLSNFVNAEPNKNIDCQPVMIFYVAVGSYQPGSVINFSESSVTSAVCDATTGFTSFDVTYNPDGTWSVANLS</sequence>
<proteinExistence type="predicted"/>
<accession>A0A097R590</accession>
<gene>
    <name evidence="1" type="ORF">AT03_16775</name>
</gene>
<protein>
    <submittedName>
        <fullName evidence="1">Uncharacterized protein</fullName>
    </submittedName>
</protein>
<dbReference type="RefSeq" id="WP_025800044.1">
    <property type="nucleotide sequence ID" value="NZ_CP009706.1"/>
</dbReference>
<keyword evidence="2" id="KW-1185">Reference proteome</keyword>
<reference evidence="1 2" key="1">
    <citation type="journal article" date="2014" name="Gut Pathog.">
        <title>Gene clusters of Hafnia alvei strain FB1 important in survival and pathogenesis: a draft genome perspective.</title>
        <authorList>
            <person name="Tan J.Y."/>
            <person name="Yin W.F."/>
            <person name="Chan K.G."/>
        </authorList>
    </citation>
    <scope>NUCLEOTIDE SEQUENCE [LARGE SCALE GENOMIC DNA]</scope>
    <source>
        <strain evidence="1 2">FB1</strain>
    </source>
</reference>
<dbReference type="AlphaFoldDB" id="A0A097R590"/>
<dbReference type="EMBL" id="CP009706">
    <property type="protein sequence ID" value="AIU73884.1"/>
    <property type="molecule type" value="Genomic_DNA"/>
</dbReference>
<name>A0A097R590_HAFAL</name>
<dbReference type="eggNOG" id="ENOG502ZBAV">
    <property type="taxonomic scope" value="Bacteria"/>
</dbReference>
<evidence type="ECO:0000313" key="1">
    <source>
        <dbReference type="EMBL" id="AIU73884.1"/>
    </source>
</evidence>
<dbReference type="HOGENOM" id="CLU_075308_0_0_6"/>
<dbReference type="OrthoDB" id="1437448at2"/>
<evidence type="ECO:0000313" key="2">
    <source>
        <dbReference type="Proteomes" id="UP000029986"/>
    </source>
</evidence>
<dbReference type="KEGG" id="hav:AT03_16775"/>
<dbReference type="PATRIC" id="fig|1453496.5.peg.3439"/>